<evidence type="ECO:0000313" key="2">
    <source>
        <dbReference type="EMBL" id="KYQ60165.1"/>
    </source>
</evidence>
<evidence type="ECO:0000256" key="1">
    <source>
        <dbReference type="SAM" id="MobiDB-lite"/>
    </source>
</evidence>
<evidence type="ECO:0000313" key="3">
    <source>
        <dbReference type="Proteomes" id="UP000075809"/>
    </source>
</evidence>
<keyword evidence="3" id="KW-1185">Reference proteome</keyword>
<organism evidence="2 3">
    <name type="scientific">Mycetomoellerius zeteki</name>
    <dbReference type="NCBI Taxonomy" id="64791"/>
    <lineage>
        <taxon>Eukaryota</taxon>
        <taxon>Metazoa</taxon>
        <taxon>Ecdysozoa</taxon>
        <taxon>Arthropoda</taxon>
        <taxon>Hexapoda</taxon>
        <taxon>Insecta</taxon>
        <taxon>Pterygota</taxon>
        <taxon>Neoptera</taxon>
        <taxon>Endopterygota</taxon>
        <taxon>Hymenoptera</taxon>
        <taxon>Apocrita</taxon>
        <taxon>Aculeata</taxon>
        <taxon>Formicoidea</taxon>
        <taxon>Formicidae</taxon>
        <taxon>Myrmicinae</taxon>
        <taxon>Mycetomoellerius</taxon>
    </lineage>
</organism>
<feature type="compositionally biased region" description="Basic and acidic residues" evidence="1">
    <location>
        <begin position="13"/>
        <end position="29"/>
    </location>
</feature>
<dbReference type="EMBL" id="KQ982080">
    <property type="protein sequence ID" value="KYQ60165.1"/>
    <property type="molecule type" value="Genomic_DNA"/>
</dbReference>
<dbReference type="Proteomes" id="UP000075809">
    <property type="component" value="Unassembled WGS sequence"/>
</dbReference>
<protein>
    <submittedName>
        <fullName evidence="2">Uncharacterized protein</fullName>
    </submittedName>
</protein>
<dbReference type="AlphaFoldDB" id="A0A151XIM1"/>
<sequence length="66" mass="7127">MLEGWPRVESVGDEERGARAVVREDENERTTSVTVTCTSLASLPGGWLVGWLGGKGGLRRERVAEG</sequence>
<reference evidence="2 3" key="1">
    <citation type="submission" date="2015-09" db="EMBL/GenBank/DDBJ databases">
        <title>Trachymyrmex zeteki WGS genome.</title>
        <authorList>
            <person name="Nygaard S."/>
            <person name="Hu H."/>
            <person name="Boomsma J."/>
            <person name="Zhang G."/>
        </authorList>
    </citation>
    <scope>NUCLEOTIDE SEQUENCE [LARGE SCALE GENOMIC DNA]</scope>
    <source>
        <strain evidence="2">Tzet28-1</strain>
        <tissue evidence="2">Whole body</tissue>
    </source>
</reference>
<feature type="region of interest" description="Disordered" evidence="1">
    <location>
        <begin position="1"/>
        <end position="29"/>
    </location>
</feature>
<proteinExistence type="predicted"/>
<accession>A0A151XIM1</accession>
<name>A0A151XIM1_9HYME</name>
<gene>
    <name evidence="2" type="ORF">ALC60_00571</name>
</gene>